<organism evidence="3 4">
    <name type="scientific">Comamonas suwonensis</name>
    <dbReference type="NCBI Taxonomy" id="2606214"/>
    <lineage>
        <taxon>Bacteria</taxon>
        <taxon>Pseudomonadati</taxon>
        <taxon>Pseudomonadota</taxon>
        <taxon>Betaproteobacteria</taxon>
        <taxon>Burkholderiales</taxon>
        <taxon>Comamonadaceae</taxon>
        <taxon>Comamonas</taxon>
    </lineage>
</organism>
<reference evidence="3" key="1">
    <citation type="submission" date="2020-12" db="EMBL/GenBank/DDBJ databases">
        <title>Comamonas sp. nov., isolated from stream water.</title>
        <authorList>
            <person name="Park K.-H."/>
        </authorList>
    </citation>
    <scope>NUCLEOTIDE SEQUENCE</scope>
    <source>
        <strain evidence="3">EJ-4</strain>
    </source>
</reference>
<dbReference type="EMBL" id="JABBCQ020000011">
    <property type="protein sequence ID" value="MBI1625511.1"/>
    <property type="molecule type" value="Genomic_DNA"/>
</dbReference>
<dbReference type="CDD" id="cd06588">
    <property type="entry name" value="PhnB_like"/>
    <property type="match status" value="1"/>
</dbReference>
<dbReference type="AlphaFoldDB" id="A0A843B409"/>
<proteinExistence type="predicted"/>
<protein>
    <submittedName>
        <fullName evidence="3">VOC family protein</fullName>
    </submittedName>
</protein>
<accession>A0A843B409</accession>
<evidence type="ECO:0000256" key="1">
    <source>
        <dbReference type="SAM" id="MobiDB-lite"/>
    </source>
</evidence>
<keyword evidence="4" id="KW-1185">Reference proteome</keyword>
<comment type="caution">
    <text evidence="3">The sequence shown here is derived from an EMBL/GenBank/DDBJ whole genome shotgun (WGS) entry which is preliminary data.</text>
</comment>
<gene>
    <name evidence="3" type="ORF">HF327_013490</name>
</gene>
<dbReference type="PANTHER" id="PTHR33990:SF1">
    <property type="entry name" value="PROTEIN YJDN"/>
    <property type="match status" value="1"/>
</dbReference>
<evidence type="ECO:0000313" key="3">
    <source>
        <dbReference type="EMBL" id="MBI1625511.1"/>
    </source>
</evidence>
<name>A0A843B409_9BURK</name>
<feature type="region of interest" description="Disordered" evidence="1">
    <location>
        <begin position="37"/>
        <end position="56"/>
    </location>
</feature>
<dbReference type="RefSeq" id="WP_198460656.1">
    <property type="nucleotide sequence ID" value="NZ_JABBCQ020000011.1"/>
</dbReference>
<evidence type="ECO:0000259" key="2">
    <source>
        <dbReference type="Pfam" id="PF06983"/>
    </source>
</evidence>
<dbReference type="Pfam" id="PF06983">
    <property type="entry name" value="3-dmu-9_3-mt"/>
    <property type="match status" value="1"/>
</dbReference>
<sequence length="146" mass="15882">MQVQSYLFFDGRCEEALEFYQAALGAEVTALMRYKDAPPQPEPAAEQGCGPGQMDPEKIMHANMQIGETQIMASDGMNGGKPDFKGFALSITAPNENEAHRIFAAIGEGGQVQMPLGETFFARSFGMVTDRFGISWMVIVPLLDIG</sequence>
<dbReference type="InterPro" id="IPR029068">
    <property type="entry name" value="Glyas_Bleomycin-R_OHBP_Dase"/>
</dbReference>
<dbReference type="SUPFAM" id="SSF54593">
    <property type="entry name" value="Glyoxalase/Bleomycin resistance protein/Dihydroxybiphenyl dioxygenase"/>
    <property type="match status" value="1"/>
</dbReference>
<dbReference type="Gene3D" id="3.10.180.10">
    <property type="entry name" value="2,3-Dihydroxybiphenyl 1,2-Dioxygenase, domain 1"/>
    <property type="match status" value="1"/>
</dbReference>
<evidence type="ECO:0000313" key="4">
    <source>
        <dbReference type="Proteomes" id="UP000530032"/>
    </source>
</evidence>
<dbReference type="PANTHER" id="PTHR33990">
    <property type="entry name" value="PROTEIN YJDN-RELATED"/>
    <property type="match status" value="1"/>
</dbReference>
<dbReference type="Proteomes" id="UP000530032">
    <property type="component" value="Unassembled WGS sequence"/>
</dbReference>
<feature type="domain" description="PhnB-like" evidence="2">
    <location>
        <begin position="3"/>
        <end position="139"/>
    </location>
</feature>
<dbReference type="InterPro" id="IPR028973">
    <property type="entry name" value="PhnB-like"/>
</dbReference>